<dbReference type="Gene3D" id="1.20.1730.10">
    <property type="entry name" value="Sodium/glucose cotransporter"/>
    <property type="match status" value="1"/>
</dbReference>
<keyword evidence="10 23" id="KW-0472">Membrane</keyword>
<comment type="catalytic activity">
    <reaction evidence="16">
        <text>(R)-lipoate(out) + 2 Na(+)(out) = (R)-lipoate(in) + 2 Na(+)(in)</text>
        <dbReference type="Rhea" id="RHEA:73379"/>
        <dbReference type="ChEBI" id="CHEBI:29101"/>
        <dbReference type="ChEBI" id="CHEBI:83088"/>
    </reaction>
</comment>
<dbReference type="Pfam" id="PF00474">
    <property type="entry name" value="SSF"/>
    <property type="match status" value="1"/>
</dbReference>
<evidence type="ECO:0000256" key="13">
    <source>
        <dbReference type="ARBA" id="ARBA00023267"/>
    </source>
</evidence>
<evidence type="ECO:0000256" key="11">
    <source>
        <dbReference type="ARBA" id="ARBA00023180"/>
    </source>
</evidence>
<feature type="transmembrane region" description="Helical" evidence="23">
    <location>
        <begin position="122"/>
        <end position="143"/>
    </location>
</feature>
<keyword evidence="7 23" id="KW-1133">Transmembrane helix</keyword>
<dbReference type="PANTHER" id="PTHR42985:SF2">
    <property type="entry name" value="SODIUM-DEPENDENT MULTIVITAMIN TRANSPORTER"/>
    <property type="match status" value="1"/>
</dbReference>
<dbReference type="InterPro" id="IPR038377">
    <property type="entry name" value="Na/Glc_symporter_sf"/>
</dbReference>
<dbReference type="NCBIfam" id="TIGR00813">
    <property type="entry name" value="sss"/>
    <property type="match status" value="1"/>
</dbReference>
<proteinExistence type="inferred from homology"/>
<dbReference type="GeneTree" id="ENSGT00940000155731"/>
<comment type="catalytic activity">
    <reaction evidence="14">
        <text>iodide(out) + 2 Na(+)(out) = iodide(in) + 2 Na(+)(in)</text>
        <dbReference type="Rhea" id="RHEA:71207"/>
        <dbReference type="ChEBI" id="CHEBI:16382"/>
        <dbReference type="ChEBI" id="CHEBI:29101"/>
    </reaction>
</comment>
<evidence type="ECO:0000256" key="20">
    <source>
        <dbReference type="ARBA" id="ARBA00073170"/>
    </source>
</evidence>
<dbReference type="GO" id="GO:0098660">
    <property type="term" value="P:inorganic ion transmembrane transport"/>
    <property type="evidence" value="ECO:0007669"/>
    <property type="project" value="UniProtKB-ARBA"/>
</dbReference>
<evidence type="ECO:0000256" key="23">
    <source>
        <dbReference type="SAM" id="Phobius"/>
    </source>
</evidence>
<comment type="similarity">
    <text evidence="2 22">Belongs to the sodium:solute symporter (SSF) (TC 2.A.21) family.</text>
</comment>
<keyword evidence="8" id="KW-0915">Sodium</keyword>
<dbReference type="InterPro" id="IPR001734">
    <property type="entry name" value="Na/solute_symporter"/>
</dbReference>
<evidence type="ECO:0000256" key="16">
    <source>
        <dbReference type="ARBA" id="ARBA00050457"/>
    </source>
</evidence>
<evidence type="ECO:0000256" key="12">
    <source>
        <dbReference type="ARBA" id="ARBA00023201"/>
    </source>
</evidence>
<evidence type="ECO:0000256" key="17">
    <source>
        <dbReference type="ARBA" id="ARBA00052729"/>
    </source>
</evidence>
<dbReference type="PROSITE" id="PS00456">
    <property type="entry name" value="NA_SOLUT_SYMP_1"/>
    <property type="match status" value="1"/>
</dbReference>
<feature type="transmembrane region" description="Helical" evidence="23">
    <location>
        <begin position="155"/>
        <end position="175"/>
    </location>
</feature>
<dbReference type="PANTHER" id="PTHR42985">
    <property type="entry name" value="SODIUM-COUPLED MONOCARBOXYLATE TRANSPORTER"/>
    <property type="match status" value="1"/>
</dbReference>
<dbReference type="GO" id="GO:0015293">
    <property type="term" value="F:symporter activity"/>
    <property type="evidence" value="ECO:0007669"/>
    <property type="project" value="UniProtKB-KW"/>
</dbReference>
<keyword evidence="6" id="KW-0769">Symport</keyword>
<dbReference type="InterPro" id="IPR018212">
    <property type="entry name" value="Na/solute_symporter_CS"/>
</dbReference>
<keyword evidence="5 23" id="KW-0812">Transmembrane</keyword>
<feature type="transmembrane region" description="Helical" evidence="23">
    <location>
        <begin position="496"/>
        <end position="517"/>
    </location>
</feature>
<reference evidence="24" key="2">
    <citation type="submission" date="2025-09" db="UniProtKB">
        <authorList>
            <consortium name="Ensembl"/>
        </authorList>
    </citation>
    <scope>IDENTIFICATION</scope>
</reference>
<keyword evidence="11" id="KW-0325">Glycoprotein</keyword>
<accession>A0A8C4FD86</accession>
<feature type="transmembrane region" description="Helical" evidence="23">
    <location>
        <begin position="78"/>
        <end position="101"/>
    </location>
</feature>
<evidence type="ECO:0000256" key="8">
    <source>
        <dbReference type="ARBA" id="ARBA00023053"/>
    </source>
</evidence>
<evidence type="ECO:0000256" key="4">
    <source>
        <dbReference type="ARBA" id="ARBA00022475"/>
    </source>
</evidence>
<evidence type="ECO:0000256" key="5">
    <source>
        <dbReference type="ARBA" id="ARBA00022692"/>
    </source>
</evidence>
<dbReference type="GO" id="GO:0015075">
    <property type="term" value="F:monoatomic ion transmembrane transporter activity"/>
    <property type="evidence" value="ECO:0007669"/>
    <property type="project" value="UniProtKB-ARBA"/>
</dbReference>
<dbReference type="PROSITE" id="PS50283">
    <property type="entry name" value="NA_SOLUT_SYMP_3"/>
    <property type="match status" value="1"/>
</dbReference>
<evidence type="ECO:0000256" key="10">
    <source>
        <dbReference type="ARBA" id="ARBA00023136"/>
    </source>
</evidence>
<organism evidence="24 25">
    <name type="scientific">Dicentrarchus labrax</name>
    <name type="common">European seabass</name>
    <name type="synonym">Morone labrax</name>
    <dbReference type="NCBI Taxonomy" id="13489"/>
    <lineage>
        <taxon>Eukaryota</taxon>
        <taxon>Metazoa</taxon>
        <taxon>Chordata</taxon>
        <taxon>Craniata</taxon>
        <taxon>Vertebrata</taxon>
        <taxon>Euteleostomi</taxon>
        <taxon>Actinopterygii</taxon>
        <taxon>Neopterygii</taxon>
        <taxon>Teleostei</taxon>
        <taxon>Neoteleostei</taxon>
        <taxon>Acanthomorphata</taxon>
        <taxon>Eupercaria</taxon>
        <taxon>Moronidae</taxon>
        <taxon>Dicentrarchus</taxon>
    </lineage>
</organism>
<reference evidence="24" key="1">
    <citation type="submission" date="2025-08" db="UniProtKB">
        <authorList>
            <consortium name="Ensembl"/>
        </authorList>
    </citation>
    <scope>IDENTIFICATION</scope>
</reference>
<feature type="transmembrane region" description="Helical" evidence="23">
    <location>
        <begin position="187"/>
        <end position="208"/>
    </location>
</feature>
<evidence type="ECO:0000313" key="24">
    <source>
        <dbReference type="Ensembl" id="ENSDLAP00005031652.1"/>
    </source>
</evidence>
<keyword evidence="13" id="KW-0092">Biotin</keyword>
<dbReference type="GO" id="GO:0090482">
    <property type="term" value="F:vitamin transmembrane transporter activity"/>
    <property type="evidence" value="ECO:0007669"/>
    <property type="project" value="UniProtKB-ARBA"/>
</dbReference>
<dbReference type="Ensembl" id="ENSDLAT00005033791.2">
    <property type="protein sequence ID" value="ENSDLAP00005031652.1"/>
    <property type="gene ID" value="ENSDLAG00005014168.2"/>
</dbReference>
<feature type="transmembrane region" description="Helical" evidence="23">
    <location>
        <begin position="273"/>
        <end position="296"/>
    </location>
</feature>
<evidence type="ECO:0000256" key="2">
    <source>
        <dbReference type="ARBA" id="ARBA00006434"/>
    </source>
</evidence>
<dbReference type="GO" id="GO:0016324">
    <property type="term" value="C:apical plasma membrane"/>
    <property type="evidence" value="ECO:0007669"/>
    <property type="project" value="UniProtKB-SubCell"/>
</dbReference>
<evidence type="ECO:0000313" key="25">
    <source>
        <dbReference type="Proteomes" id="UP000694389"/>
    </source>
</evidence>
<dbReference type="FunFam" id="1.20.1730.10:FF:000011">
    <property type="entry name" value="sodium-dependent multivitamin transporter isoform X1"/>
    <property type="match status" value="1"/>
</dbReference>
<feature type="transmembrane region" description="Helical" evidence="23">
    <location>
        <begin position="233"/>
        <end position="252"/>
    </location>
</feature>
<dbReference type="AlphaFoldDB" id="A0A8C4FD86"/>
<feature type="transmembrane region" description="Helical" evidence="23">
    <location>
        <begin position="370"/>
        <end position="390"/>
    </location>
</feature>
<comment type="catalytic activity">
    <reaction evidence="15">
        <text>(R)-pantothenate(out) + 2 Na(+)(out) = (R)-pantothenate(in) + 2 Na(+)(in)</text>
        <dbReference type="Rhea" id="RHEA:73371"/>
        <dbReference type="ChEBI" id="CHEBI:29032"/>
        <dbReference type="ChEBI" id="CHEBI:29101"/>
    </reaction>
</comment>
<feature type="transmembrane region" description="Helical" evidence="23">
    <location>
        <begin position="327"/>
        <end position="349"/>
    </location>
</feature>
<evidence type="ECO:0000256" key="3">
    <source>
        <dbReference type="ARBA" id="ARBA00022448"/>
    </source>
</evidence>
<keyword evidence="25" id="KW-1185">Reference proteome</keyword>
<sequence length="610" mass="66279">MHFTTVDYVIFALLLVASAGIGLFYAFSGGRQRTTQEFLMADRSMSCLPVSLSLLATFQSAVAILGAPSEVYTFGTQYWFLGCSYFLGLLIPAHIFIPVFYRLRLSSAYEYLELRFNKTVRICGTVTFIFQMVIYMGVVLYAPALALNAVTGFDLWGAVLAMGLVCTLYTALGGLKAVIWTDVFQTVVMFAGQLAVIVVGASQAGGMAEVWRKAVNGSRISGLDLNPDPLERHTFWTLGVGGVFLMLALYGVNQAQVQRYLSSRTEKEAIMSCYVVFPCQQIVLSLGCLMGLVMFARYGENSPLDKGYVKTNDQMVLYFVMDVFKDLPGLAGLFVACLFSGALSLLAVSHQVVGGQLDYNSEADSQLVKLLPALVYGLVCLAMAYLASLMGSVLQAAFSIFGMVGGPLLGVFCLGMFFPWANPTGALVGLAAGLAMAFWIGIGSFVMRLPGPTPLPPLNTTALPLFDNMTTTVMTTLVSAAKPRPTGVEALYSLSYMWYSAHNSTTVVVVGLLVSLLTGPMKEKELTPGTVFPVLGTLLFFLPERYREKLCCITPLAQKPKEINTQPYQMAKRDRNGAAYCKEDTDEDLETRSVLPSCKLTAHTVQETAL</sequence>
<feature type="transmembrane region" description="Helical" evidence="23">
    <location>
        <begin position="396"/>
        <end position="418"/>
    </location>
</feature>
<evidence type="ECO:0000256" key="15">
    <source>
        <dbReference type="ARBA" id="ARBA00050243"/>
    </source>
</evidence>
<dbReference type="GO" id="GO:0006814">
    <property type="term" value="P:sodium ion transport"/>
    <property type="evidence" value="ECO:0007669"/>
    <property type="project" value="UniProtKB-KW"/>
</dbReference>
<dbReference type="Proteomes" id="UP000694389">
    <property type="component" value="Unassembled WGS sequence"/>
</dbReference>
<evidence type="ECO:0000256" key="14">
    <source>
        <dbReference type="ARBA" id="ARBA00036099"/>
    </source>
</evidence>
<evidence type="ECO:0000256" key="9">
    <source>
        <dbReference type="ARBA" id="ARBA00023065"/>
    </source>
</evidence>
<gene>
    <name evidence="24" type="primary">slc5a6a</name>
</gene>
<name>A0A8C4FD86_DICLA</name>
<dbReference type="GO" id="GO:0015887">
    <property type="term" value="P:pantothenate transmembrane transport"/>
    <property type="evidence" value="ECO:0007669"/>
    <property type="project" value="UniProtKB-ARBA"/>
</dbReference>
<dbReference type="InterPro" id="IPR051163">
    <property type="entry name" value="Sodium:Solute_Symporter_SSF"/>
</dbReference>
<evidence type="ECO:0000256" key="22">
    <source>
        <dbReference type="RuleBase" id="RU362091"/>
    </source>
</evidence>
<keyword evidence="4" id="KW-1003">Cell membrane</keyword>
<keyword evidence="3" id="KW-0813">Transport</keyword>
<comment type="catalytic activity">
    <reaction evidence="17">
        <text>biotin(out) + 2 Na(+)(out) = biotin(in) + 2 Na(+)(in)</text>
        <dbReference type="Rhea" id="RHEA:73375"/>
        <dbReference type="ChEBI" id="CHEBI:29101"/>
        <dbReference type="ChEBI" id="CHEBI:57586"/>
    </reaction>
</comment>
<comment type="subunit">
    <text evidence="19">Interacts with PDZD11.</text>
</comment>
<feature type="transmembrane region" description="Helical" evidence="23">
    <location>
        <begin position="425"/>
        <end position="447"/>
    </location>
</feature>
<evidence type="ECO:0000256" key="6">
    <source>
        <dbReference type="ARBA" id="ARBA00022847"/>
    </source>
</evidence>
<evidence type="ECO:0000256" key="21">
    <source>
        <dbReference type="ARBA" id="ARBA00078601"/>
    </source>
</evidence>
<keyword evidence="9" id="KW-0406">Ion transport</keyword>
<keyword evidence="12" id="KW-0739">Sodium transport</keyword>
<feature type="transmembrane region" description="Helical" evidence="23">
    <location>
        <begin position="47"/>
        <end position="66"/>
    </location>
</feature>
<evidence type="ECO:0000256" key="7">
    <source>
        <dbReference type="ARBA" id="ARBA00022989"/>
    </source>
</evidence>
<evidence type="ECO:0000256" key="18">
    <source>
        <dbReference type="ARBA" id="ARBA00058802"/>
    </source>
</evidence>
<evidence type="ECO:0000256" key="1">
    <source>
        <dbReference type="ARBA" id="ARBA00004424"/>
    </source>
</evidence>
<comment type="subcellular location">
    <subcellularLocation>
        <location evidence="1">Apical cell membrane</location>
        <topology evidence="1">Multi-pass membrane protein</topology>
    </subcellularLocation>
</comment>
<evidence type="ECO:0000256" key="19">
    <source>
        <dbReference type="ARBA" id="ARBA00061728"/>
    </source>
</evidence>
<protein>
    <recommendedName>
        <fullName evidence="20">Sodium-dependent multivitamin transporter</fullName>
    </recommendedName>
    <alternativeName>
        <fullName evidence="21">Solute carrier family 5 member 6</fullName>
    </alternativeName>
</protein>
<comment type="function">
    <text evidence="18">Sodium-dependent multivitamin transporter that mediates the electrogenic transport of pantothenate, biotin, lipoate and iodide. Functions as a Na(+)-coupled substrate symporter where the stoichiometry of Na(+):substrate is 2:1, creating an electrochemical Na(+) gradient used as driving force for substrate uptake. Required for biotin and pantothenate uptake in the intestine across the brush border membrane. Plays a role in the maintenance of intestinal mucosa integrity, by providing the gut mucosa with biotin. Contributes to the luminal uptake of biotin and pantothenate into the brain across the blood-brain barrier.</text>
</comment>
<feature type="transmembrane region" description="Helical" evidence="23">
    <location>
        <begin position="6"/>
        <end position="27"/>
    </location>
</feature>